<dbReference type="Gene3D" id="3.80.10.10">
    <property type="entry name" value="Ribonuclease Inhibitor"/>
    <property type="match status" value="1"/>
</dbReference>
<dbReference type="GeneID" id="113206745"/>
<dbReference type="Proteomes" id="UP000504606">
    <property type="component" value="Unplaced"/>
</dbReference>
<keyword evidence="2" id="KW-1185">Reference proteome</keyword>
<dbReference type="SMART" id="SM00256">
    <property type="entry name" value="FBOX"/>
    <property type="match status" value="1"/>
</dbReference>
<dbReference type="InterPro" id="IPR036047">
    <property type="entry name" value="F-box-like_dom_sf"/>
</dbReference>
<sequence length="475" mass="52035">MEHLPDDVLVAVMQYLGVQDLFACRLTCKRLASLVLHRDVWRVKDISDSEGCVCPVLHLAPCLRRLSVCFPKTRCRDAYTSTRCAVAELKISFRKKSGAMHATAVICRQEALGRLKNIGILLDKKTADLAADADESILLRTLASTSGLVGLLVFGISLPTTAQAMMGITVSTPSLQRFVCDLCPNSEHFVNFILAGHASTLESVALTCSAGVAGLTSTAPLLASLPNLRVLQSWHLVGMGAVAACEKLNELRIFVSSRREDEPVEGAADLLRRAKHLKKVQLSYFPPARSAEDIGVDLVTVLAAGRSRSHLESLCIENSQLRSNEHHFPQREALLHALPSLSALVHLKVLAVVDPDELLLAIRPDMVPALQHIGVRLPREKCAHAWIHSHTARAVLKVNPSIHVKLDALTPACSLQTCQACVLGCHEVMKSRNPDKYKKYKLTSFTVFSHDPMDKCAQSHTVVNENTLWIHIPVV</sequence>
<evidence type="ECO:0000313" key="2">
    <source>
        <dbReference type="Proteomes" id="UP000504606"/>
    </source>
</evidence>
<name>A0A6J1SJN7_FRAOC</name>
<proteinExistence type="predicted"/>
<dbReference type="SUPFAM" id="SSF81383">
    <property type="entry name" value="F-box domain"/>
    <property type="match status" value="1"/>
</dbReference>
<accession>A0A6J1SJN7</accession>
<dbReference type="RefSeq" id="XP_026278756.1">
    <property type="nucleotide sequence ID" value="XM_026422971.2"/>
</dbReference>
<reference evidence="3 4" key="1">
    <citation type="submission" date="2025-04" db="UniProtKB">
        <authorList>
            <consortium name="RefSeq"/>
        </authorList>
    </citation>
    <scope>IDENTIFICATION</scope>
    <source>
        <tissue evidence="3 4">Whole organism</tissue>
    </source>
</reference>
<dbReference type="CDD" id="cd09917">
    <property type="entry name" value="F-box_SF"/>
    <property type="match status" value="1"/>
</dbReference>
<evidence type="ECO:0000313" key="4">
    <source>
        <dbReference type="RefSeq" id="XP_026278756.1"/>
    </source>
</evidence>
<gene>
    <name evidence="3 4" type="primary">LOC113206745</name>
</gene>
<feature type="domain" description="F-box" evidence="1">
    <location>
        <begin position="1"/>
        <end position="44"/>
    </location>
</feature>
<dbReference type="PROSITE" id="PS50181">
    <property type="entry name" value="FBOX"/>
    <property type="match status" value="1"/>
</dbReference>
<dbReference type="InterPro" id="IPR001810">
    <property type="entry name" value="F-box_dom"/>
</dbReference>
<evidence type="ECO:0000259" key="1">
    <source>
        <dbReference type="PROSITE" id="PS50181"/>
    </source>
</evidence>
<protein>
    <submittedName>
        <fullName evidence="3 4">Uncharacterized protein LOC113206745</fullName>
    </submittedName>
</protein>
<dbReference type="KEGG" id="foc:113206745"/>
<dbReference type="RefSeq" id="XP_026278755.1">
    <property type="nucleotide sequence ID" value="XM_026422970.2"/>
</dbReference>
<organism evidence="2 4">
    <name type="scientific">Frankliniella occidentalis</name>
    <name type="common">Western flower thrips</name>
    <name type="synonym">Euthrips occidentalis</name>
    <dbReference type="NCBI Taxonomy" id="133901"/>
    <lineage>
        <taxon>Eukaryota</taxon>
        <taxon>Metazoa</taxon>
        <taxon>Ecdysozoa</taxon>
        <taxon>Arthropoda</taxon>
        <taxon>Hexapoda</taxon>
        <taxon>Insecta</taxon>
        <taxon>Pterygota</taxon>
        <taxon>Neoptera</taxon>
        <taxon>Paraneoptera</taxon>
        <taxon>Thysanoptera</taxon>
        <taxon>Terebrantia</taxon>
        <taxon>Thripoidea</taxon>
        <taxon>Thripidae</taxon>
        <taxon>Frankliniella</taxon>
    </lineage>
</organism>
<evidence type="ECO:0000313" key="3">
    <source>
        <dbReference type="RefSeq" id="XP_026278755.1"/>
    </source>
</evidence>
<dbReference type="AlphaFoldDB" id="A0A6J1SJN7"/>
<dbReference type="Pfam" id="PF12937">
    <property type="entry name" value="F-box-like"/>
    <property type="match status" value="1"/>
</dbReference>
<dbReference type="InterPro" id="IPR032675">
    <property type="entry name" value="LRR_dom_sf"/>
</dbReference>